<dbReference type="InterPro" id="IPR011050">
    <property type="entry name" value="Pectin_lyase_fold/virulence"/>
</dbReference>
<dbReference type="AlphaFoldDB" id="A0A1C0TK86"/>
<protein>
    <submittedName>
        <fullName evidence="1">Uncharacterized protein</fullName>
    </submittedName>
</protein>
<proteinExistence type="predicted"/>
<reference evidence="2" key="1">
    <citation type="submission" date="2016-07" db="EMBL/GenBank/DDBJ databases">
        <authorList>
            <person name="Florea S."/>
            <person name="Webb J.S."/>
            <person name="Jaromczyk J."/>
            <person name="Schardl C.L."/>
        </authorList>
    </citation>
    <scope>NUCLEOTIDE SEQUENCE [LARGE SCALE GENOMIC DNA]</scope>
    <source>
        <strain evidence="2">IPB1</strain>
    </source>
</reference>
<organism evidence="1 2">
    <name type="scientific">Pseudoalteromonas luteoviolacea</name>
    <dbReference type="NCBI Taxonomy" id="43657"/>
    <lineage>
        <taxon>Bacteria</taxon>
        <taxon>Pseudomonadati</taxon>
        <taxon>Pseudomonadota</taxon>
        <taxon>Gammaproteobacteria</taxon>
        <taxon>Alteromonadales</taxon>
        <taxon>Pseudoalteromonadaceae</taxon>
        <taxon>Pseudoalteromonas</taxon>
    </lineage>
</organism>
<accession>A0A1C0TK86</accession>
<evidence type="ECO:0000313" key="2">
    <source>
        <dbReference type="Proteomes" id="UP000093366"/>
    </source>
</evidence>
<name>A0A1C0TK86_9GAMM</name>
<comment type="caution">
    <text evidence="1">The sequence shown here is derived from an EMBL/GenBank/DDBJ whole genome shotgun (WGS) entry which is preliminary data.</text>
</comment>
<dbReference type="EMBL" id="MAUJ01000011">
    <property type="protein sequence ID" value="OCQ18956.1"/>
    <property type="molecule type" value="Genomic_DNA"/>
</dbReference>
<dbReference type="SUPFAM" id="SSF51126">
    <property type="entry name" value="Pectin lyase-like"/>
    <property type="match status" value="1"/>
</dbReference>
<sequence>MAGITQRMAELTSSNTKLSLDVSSLTSEVSSVLNSMHSELKALPSRVNGMMDAHHYVSHQGDDVTADGTSAKPFKSIKRAIESTPENCVCTIQLIPDGKSTPFVIDELIDLGRRAVEIRFVGNEIHLDDKITTVFNCAPHGSLQFSNWGGASGSISMSSNKTLMYAKAGANLHIGGYESTFLDITGNAHLTLMQGSYTSARGISSISLSRFRLKNAEAPAGKKVTAFASRYAGSCFVNNWQSTFPEGVFTYSESSNQIHTVFNSLHVVTT</sequence>
<gene>
    <name evidence="1" type="ORF">A7985_22490</name>
</gene>
<dbReference type="Gene3D" id="3.30.1910.20">
    <property type="entry name" value="asparaginyl-tRNA synthetase, N-terminal domain"/>
    <property type="match status" value="1"/>
</dbReference>
<evidence type="ECO:0000313" key="1">
    <source>
        <dbReference type="EMBL" id="OCQ18956.1"/>
    </source>
</evidence>
<dbReference type="RefSeq" id="WP_063372376.1">
    <property type="nucleotide sequence ID" value="NZ_JAGJED010000020.1"/>
</dbReference>
<dbReference type="Proteomes" id="UP000093366">
    <property type="component" value="Unassembled WGS sequence"/>
</dbReference>
<dbReference type="OrthoDB" id="9872670at2"/>